<dbReference type="InterPro" id="IPR045170">
    <property type="entry name" value="MTOX"/>
</dbReference>
<dbReference type="InterPro" id="IPR006076">
    <property type="entry name" value="FAD-dep_OxRdtase"/>
</dbReference>
<sequence>MAAAGSCYVIVGAGIFGVSTAYHLIRRYPEASVTLVDRDAFDADNRVAASWDWNKVMRADYDDPVYCELALEAQDVFTSDPLWKPFFHQTGLYWMCGRDYARGCVSNFERLGRHGDISVWPVEEARKLFGGLFDESDYTNVEQVLVNRASGWVAAGDCLQAVTRRVLGLGVKYVAEEVANLQFDPSGRCAGIETAQGRRLPASHVVLCTGASTPKLLEISAAASGLTNLQAGSRILAGGITTGMTRLDDDSYAKFADMPVGIQGYTTLKGNSACVPSQFLRVPPFMGSLPPTKDRELKWWGQKIFRNTKEVLPGRFISMPPAEADYAQWKISERLKEDIVNVSSVFYGNQAAKWKFEKHRICWDAFTTSSDFIISPHTASKGLYVATCGSFHGYKFFPVIGRYVVDMLEDTLPARLASKWAWDRERPDPSANPDWPSCEMKDLLDPVRDSRL</sequence>
<evidence type="ECO:0000256" key="5">
    <source>
        <dbReference type="ARBA" id="ARBA00023002"/>
    </source>
</evidence>
<evidence type="ECO:0000259" key="7">
    <source>
        <dbReference type="Pfam" id="PF01266"/>
    </source>
</evidence>
<accession>A0A0B2WZU6</accession>
<keyword evidence="4" id="KW-0274">FAD</keyword>
<feature type="domain" description="FAD dependent oxidoreductase" evidence="7">
    <location>
        <begin position="9"/>
        <end position="407"/>
    </location>
</feature>
<dbReference type="GO" id="GO:0051698">
    <property type="term" value="F:saccharopine oxidase activity"/>
    <property type="evidence" value="ECO:0007669"/>
    <property type="project" value="TreeGrafter"/>
</dbReference>
<gene>
    <name evidence="8" type="ORF">MAM_03479</name>
</gene>
<dbReference type="AlphaFoldDB" id="A0A0B2WZU6"/>
<reference evidence="8 9" key="1">
    <citation type="journal article" date="2014" name="Proc. Natl. Acad. Sci. U.S.A.">
        <title>Trajectory and genomic determinants of fungal-pathogen speciation and host adaptation.</title>
        <authorList>
            <person name="Hu X."/>
            <person name="Xiao G."/>
            <person name="Zheng P."/>
            <person name="Shang Y."/>
            <person name="Su Y."/>
            <person name="Zhang X."/>
            <person name="Liu X."/>
            <person name="Zhan S."/>
            <person name="St Leger R.J."/>
            <person name="Wang C."/>
        </authorList>
    </citation>
    <scope>NUCLEOTIDE SEQUENCE [LARGE SCALE GENOMIC DNA]</scope>
    <source>
        <strain evidence="8 9">ARSEF 1941</strain>
    </source>
</reference>
<feature type="compositionally biased region" description="Basic and acidic residues" evidence="6">
    <location>
        <begin position="439"/>
        <end position="452"/>
    </location>
</feature>
<evidence type="ECO:0000256" key="4">
    <source>
        <dbReference type="ARBA" id="ARBA00022827"/>
    </source>
</evidence>
<comment type="similarity">
    <text evidence="2">Belongs to the MSOX/MTOX family.</text>
</comment>
<dbReference type="PANTHER" id="PTHR10961:SF37">
    <property type="entry name" value="FAD DEPENDENT OXIDOREDUCTASE DOMAIN-CONTAINING PROTEIN"/>
    <property type="match status" value="1"/>
</dbReference>
<evidence type="ECO:0000313" key="8">
    <source>
        <dbReference type="EMBL" id="KHN98355.1"/>
    </source>
</evidence>
<dbReference type="InterPro" id="IPR036188">
    <property type="entry name" value="FAD/NAD-bd_sf"/>
</dbReference>
<keyword evidence="3" id="KW-0285">Flavoprotein</keyword>
<dbReference type="Gene3D" id="3.50.50.60">
    <property type="entry name" value="FAD/NAD(P)-binding domain"/>
    <property type="match status" value="1"/>
</dbReference>
<evidence type="ECO:0000313" key="9">
    <source>
        <dbReference type="Proteomes" id="UP000030816"/>
    </source>
</evidence>
<dbReference type="GeneID" id="63737934"/>
<protein>
    <submittedName>
        <fullName evidence="8">Sarcosine oxidase</fullName>
    </submittedName>
</protein>
<dbReference type="GO" id="GO:0050660">
    <property type="term" value="F:flavin adenine dinucleotide binding"/>
    <property type="evidence" value="ECO:0007669"/>
    <property type="project" value="InterPro"/>
</dbReference>
<organism evidence="8 9">
    <name type="scientific">Metarhizium album (strain ARSEF 1941)</name>
    <dbReference type="NCBI Taxonomy" id="1081103"/>
    <lineage>
        <taxon>Eukaryota</taxon>
        <taxon>Fungi</taxon>
        <taxon>Dikarya</taxon>
        <taxon>Ascomycota</taxon>
        <taxon>Pezizomycotina</taxon>
        <taxon>Sordariomycetes</taxon>
        <taxon>Hypocreomycetidae</taxon>
        <taxon>Hypocreales</taxon>
        <taxon>Clavicipitaceae</taxon>
        <taxon>Metarhizium</taxon>
    </lineage>
</organism>
<proteinExistence type="inferred from homology"/>
<feature type="region of interest" description="Disordered" evidence="6">
    <location>
        <begin position="424"/>
        <end position="452"/>
    </location>
</feature>
<dbReference type="HOGENOM" id="CLU_007884_0_2_1"/>
<name>A0A0B2WZU6_METAS</name>
<dbReference type="GO" id="GO:0008115">
    <property type="term" value="F:sarcosine oxidase activity"/>
    <property type="evidence" value="ECO:0007669"/>
    <property type="project" value="TreeGrafter"/>
</dbReference>
<keyword evidence="5" id="KW-0560">Oxidoreductase</keyword>
<dbReference type="EMBL" id="AZHE01000007">
    <property type="protein sequence ID" value="KHN98355.1"/>
    <property type="molecule type" value="Genomic_DNA"/>
</dbReference>
<dbReference type="SUPFAM" id="SSF51905">
    <property type="entry name" value="FAD/NAD(P)-binding domain"/>
    <property type="match status" value="1"/>
</dbReference>
<evidence type="ECO:0000256" key="3">
    <source>
        <dbReference type="ARBA" id="ARBA00022630"/>
    </source>
</evidence>
<evidence type="ECO:0000256" key="1">
    <source>
        <dbReference type="ARBA" id="ARBA00001974"/>
    </source>
</evidence>
<dbReference type="RefSeq" id="XP_040679421.1">
    <property type="nucleotide sequence ID" value="XM_040822278.1"/>
</dbReference>
<dbReference type="Pfam" id="PF01266">
    <property type="entry name" value="DAO"/>
    <property type="match status" value="1"/>
</dbReference>
<dbReference type="OrthoDB" id="2219495at2759"/>
<keyword evidence="9" id="KW-1185">Reference proteome</keyword>
<dbReference type="Proteomes" id="UP000030816">
    <property type="component" value="Unassembled WGS sequence"/>
</dbReference>
<evidence type="ECO:0000256" key="6">
    <source>
        <dbReference type="SAM" id="MobiDB-lite"/>
    </source>
</evidence>
<comment type="caution">
    <text evidence="8">The sequence shown here is derived from an EMBL/GenBank/DDBJ whole genome shotgun (WGS) entry which is preliminary data.</text>
</comment>
<dbReference type="PANTHER" id="PTHR10961">
    <property type="entry name" value="PEROXISOMAL SARCOSINE OXIDASE"/>
    <property type="match status" value="1"/>
</dbReference>
<evidence type="ECO:0000256" key="2">
    <source>
        <dbReference type="ARBA" id="ARBA00010989"/>
    </source>
</evidence>
<dbReference type="STRING" id="1081103.A0A0B2WZU6"/>
<dbReference type="Gene3D" id="3.30.9.10">
    <property type="entry name" value="D-Amino Acid Oxidase, subunit A, domain 2"/>
    <property type="match status" value="1"/>
</dbReference>
<comment type="cofactor">
    <cofactor evidence="1">
        <name>FAD</name>
        <dbReference type="ChEBI" id="CHEBI:57692"/>
    </cofactor>
</comment>